<keyword evidence="3" id="KW-1185">Reference proteome</keyword>
<reference evidence="2 3" key="1">
    <citation type="submission" date="2019-11" db="EMBL/GenBank/DDBJ databases">
        <title>Epiphytic Pseudomonas syringae from cherry orchards.</title>
        <authorList>
            <person name="Hulin M.T."/>
        </authorList>
    </citation>
    <scope>NUCLEOTIDE SEQUENCE [LARGE SCALE GENOMIC DNA]</scope>
    <source>
        <strain evidence="2 3">PA-3-2A</strain>
    </source>
</reference>
<dbReference type="Pfam" id="PF00563">
    <property type="entry name" value="EAL"/>
    <property type="match status" value="1"/>
</dbReference>
<dbReference type="PANTHER" id="PTHR33121:SF19">
    <property type="entry name" value="CYCLIC DI-GMP PHOSPHODIESTERASE PA2567"/>
    <property type="match status" value="1"/>
</dbReference>
<dbReference type="Pfam" id="PF01590">
    <property type="entry name" value="GAF"/>
    <property type="match status" value="1"/>
</dbReference>
<dbReference type="InterPro" id="IPR029016">
    <property type="entry name" value="GAF-like_dom_sf"/>
</dbReference>
<dbReference type="Gene3D" id="3.20.20.450">
    <property type="entry name" value="EAL domain"/>
    <property type="match status" value="1"/>
</dbReference>
<evidence type="ECO:0000259" key="1">
    <source>
        <dbReference type="PROSITE" id="PS50883"/>
    </source>
</evidence>
<dbReference type="InterPro" id="IPR043128">
    <property type="entry name" value="Rev_trsase/Diguanyl_cyclase"/>
</dbReference>
<dbReference type="SMART" id="SM00267">
    <property type="entry name" value="GGDEF"/>
    <property type="match status" value="1"/>
</dbReference>
<dbReference type="InterPro" id="IPR000160">
    <property type="entry name" value="GGDEF_dom"/>
</dbReference>
<dbReference type="Gene3D" id="3.30.70.270">
    <property type="match status" value="1"/>
</dbReference>
<dbReference type="Gene3D" id="3.30.450.40">
    <property type="match status" value="1"/>
</dbReference>
<dbReference type="SUPFAM" id="SSF55781">
    <property type="entry name" value="GAF domain-like"/>
    <property type="match status" value="1"/>
</dbReference>
<dbReference type="InterPro" id="IPR035919">
    <property type="entry name" value="EAL_sf"/>
</dbReference>
<gene>
    <name evidence="2" type="ORF">GIV68_25215</name>
</gene>
<dbReference type="PROSITE" id="PS50883">
    <property type="entry name" value="EAL"/>
    <property type="match status" value="1"/>
</dbReference>
<dbReference type="InterPro" id="IPR029787">
    <property type="entry name" value="Nucleotide_cyclase"/>
</dbReference>
<evidence type="ECO:0000313" key="2">
    <source>
        <dbReference type="EMBL" id="MCF5548053.1"/>
    </source>
</evidence>
<sequence length="588" mass="64970">MRQSEVERLTANIACDSDEVLNSVVAMISAHFGAPIAVVSAVDDDVLTFKAKVGFDVQGMTLTESFCVHCLLNEELLEVHDTAVDARFVDNPMVTGDPFIRYYAGVPLVTTQKTALGALCVIDQKARAPMSEQDRIFLQNAAAIVMARLQSIHDKRFFDPLTGLPNRLCFEQDVAKGAARLPHRWAILIEPLTAAGMDRLVKALGLDCFVEFMLGVKDVLANVLPEGAQLYRASTLSFAVLVEDGPRIHLPALIKGINDALAQPVHFKNIPVFADVGIGVLKLGSNALPPVDNLRLMASVTETARRSEHRWLHYDPSVDARSQRSAVLLHAIESALRSHDQLRMEYQPRINLADNRCDSVEALLRWKHPELGEIGPAEFIGLAETTAAIRRITSWVVRNVCKQIAAWRNQGLELIVSLNVSAIDLTDGRLFNELTHALAAFDLPPACIELEFTESALVTDFDAVQQQLIRLHLLGVAIAIDDFGSGYSNWRYLRDIPAKNVKLDRSLLSDLQPNNSNWHIVRGIISLARSLNLTVVAEGVETKAQFDLLRAWQCHQGQGYFFSTPLSPHGLKAWLESGQPFDGEACEK</sequence>
<dbReference type="InterPro" id="IPR003018">
    <property type="entry name" value="GAF"/>
</dbReference>
<dbReference type="SUPFAM" id="SSF55073">
    <property type="entry name" value="Nucleotide cyclase"/>
    <property type="match status" value="1"/>
</dbReference>
<dbReference type="InterPro" id="IPR001633">
    <property type="entry name" value="EAL_dom"/>
</dbReference>
<protein>
    <submittedName>
        <fullName evidence="2">EAL domain-containing protein</fullName>
    </submittedName>
</protein>
<dbReference type="InterPro" id="IPR050706">
    <property type="entry name" value="Cyclic-di-GMP_PDE-like"/>
</dbReference>
<dbReference type="EMBL" id="WKAT01000082">
    <property type="protein sequence ID" value="MCF5548053.1"/>
    <property type="molecule type" value="Genomic_DNA"/>
</dbReference>
<feature type="domain" description="EAL" evidence="1">
    <location>
        <begin position="325"/>
        <end position="579"/>
    </location>
</feature>
<name>A0ABS9GQQ6_9PSED</name>
<dbReference type="SMART" id="SM00052">
    <property type="entry name" value="EAL"/>
    <property type="match status" value="1"/>
</dbReference>
<dbReference type="Proteomes" id="UP000814158">
    <property type="component" value="Unassembled WGS sequence"/>
</dbReference>
<dbReference type="SUPFAM" id="SSF141868">
    <property type="entry name" value="EAL domain-like"/>
    <property type="match status" value="1"/>
</dbReference>
<accession>A0ABS9GQQ6</accession>
<dbReference type="CDD" id="cd01948">
    <property type="entry name" value="EAL"/>
    <property type="match status" value="1"/>
</dbReference>
<comment type="caution">
    <text evidence="2">The sequence shown here is derived from an EMBL/GenBank/DDBJ whole genome shotgun (WGS) entry which is preliminary data.</text>
</comment>
<evidence type="ECO:0000313" key="3">
    <source>
        <dbReference type="Proteomes" id="UP000814158"/>
    </source>
</evidence>
<proteinExistence type="predicted"/>
<dbReference type="PANTHER" id="PTHR33121">
    <property type="entry name" value="CYCLIC DI-GMP PHOSPHODIESTERASE PDEF"/>
    <property type="match status" value="1"/>
</dbReference>
<organism evidence="2 3">
    <name type="scientific">Pseudomonas salomonii</name>
    <dbReference type="NCBI Taxonomy" id="191391"/>
    <lineage>
        <taxon>Bacteria</taxon>
        <taxon>Pseudomonadati</taxon>
        <taxon>Pseudomonadota</taxon>
        <taxon>Gammaproteobacteria</taxon>
        <taxon>Pseudomonadales</taxon>
        <taxon>Pseudomonadaceae</taxon>
        <taxon>Pseudomonas</taxon>
    </lineage>
</organism>